<reference evidence="1" key="1">
    <citation type="submission" date="2022-12" db="EMBL/GenBank/DDBJ databases">
        <authorList>
            <person name="Petersen C."/>
        </authorList>
    </citation>
    <scope>NUCLEOTIDE SEQUENCE</scope>
    <source>
        <strain evidence="1">IBT 21472</strain>
    </source>
</reference>
<name>A0A9W9PYD1_9EURO</name>
<evidence type="ECO:0000313" key="1">
    <source>
        <dbReference type="EMBL" id="KAJ5316465.1"/>
    </source>
</evidence>
<organism evidence="1 2">
    <name type="scientific">Penicillium atrosanguineum</name>
    <dbReference type="NCBI Taxonomy" id="1132637"/>
    <lineage>
        <taxon>Eukaryota</taxon>
        <taxon>Fungi</taxon>
        <taxon>Dikarya</taxon>
        <taxon>Ascomycota</taxon>
        <taxon>Pezizomycotina</taxon>
        <taxon>Eurotiomycetes</taxon>
        <taxon>Eurotiomycetidae</taxon>
        <taxon>Eurotiales</taxon>
        <taxon>Aspergillaceae</taxon>
        <taxon>Penicillium</taxon>
    </lineage>
</organism>
<reference evidence="1" key="2">
    <citation type="journal article" date="2023" name="IMA Fungus">
        <title>Comparative genomic study of the Penicillium genus elucidates a diverse pangenome and 15 lateral gene transfer events.</title>
        <authorList>
            <person name="Petersen C."/>
            <person name="Sorensen T."/>
            <person name="Nielsen M.R."/>
            <person name="Sondergaard T.E."/>
            <person name="Sorensen J.L."/>
            <person name="Fitzpatrick D.A."/>
            <person name="Frisvad J.C."/>
            <person name="Nielsen K.L."/>
        </authorList>
    </citation>
    <scope>NUCLEOTIDE SEQUENCE</scope>
    <source>
        <strain evidence="1">IBT 21472</strain>
    </source>
</reference>
<dbReference type="Proteomes" id="UP001147746">
    <property type="component" value="Unassembled WGS sequence"/>
</dbReference>
<sequence length="69" mass="8575">MLRRTKRLRSFFQPFCDKYERPEMVDYLLFITQPFFDFTVKLSKTRDVTTHYVFLIYNKLFEHLELSIT</sequence>
<accession>A0A9W9PYD1</accession>
<dbReference type="EMBL" id="JAPZBO010000005">
    <property type="protein sequence ID" value="KAJ5316465.1"/>
    <property type="molecule type" value="Genomic_DNA"/>
</dbReference>
<proteinExistence type="predicted"/>
<comment type="caution">
    <text evidence="1">The sequence shown here is derived from an EMBL/GenBank/DDBJ whole genome shotgun (WGS) entry which is preliminary data.</text>
</comment>
<dbReference type="AlphaFoldDB" id="A0A9W9PYD1"/>
<gene>
    <name evidence="1" type="ORF">N7476_006772</name>
</gene>
<evidence type="ECO:0000313" key="2">
    <source>
        <dbReference type="Proteomes" id="UP001147746"/>
    </source>
</evidence>
<protein>
    <submittedName>
        <fullName evidence="1">Uncharacterized protein</fullName>
    </submittedName>
</protein>
<keyword evidence="2" id="KW-1185">Reference proteome</keyword>